<dbReference type="OrthoDB" id="78358at2759"/>
<evidence type="ECO:0000313" key="2">
    <source>
        <dbReference type="EMBL" id="VFQ93184.1"/>
    </source>
</evidence>
<dbReference type="PANTHER" id="PTHR20957">
    <property type="entry name" value="RNA-BINDING PROTEIN 48"/>
    <property type="match status" value="1"/>
</dbReference>
<feature type="region of interest" description="Disordered" evidence="1">
    <location>
        <begin position="1"/>
        <end position="29"/>
    </location>
</feature>
<sequence length="85" mass="9632">MPGLDQRKISSQKSQFMTPHETANDRDSSFMTVVSSEKLQEYFPSQSMNQTVQLVRDKLNKIQSSAEVSVAGASKKARVDNRRRI</sequence>
<evidence type="ECO:0000256" key="1">
    <source>
        <dbReference type="SAM" id="MobiDB-lite"/>
    </source>
</evidence>
<accession>A0A484MZF9</accession>
<feature type="region of interest" description="Disordered" evidence="1">
    <location>
        <begin position="66"/>
        <end position="85"/>
    </location>
</feature>
<keyword evidence="3" id="KW-1185">Reference proteome</keyword>
<dbReference type="GO" id="GO:0005654">
    <property type="term" value="C:nucleoplasm"/>
    <property type="evidence" value="ECO:0007669"/>
    <property type="project" value="TreeGrafter"/>
</dbReference>
<protein>
    <submittedName>
        <fullName evidence="2">Uncharacterized protein</fullName>
    </submittedName>
</protein>
<dbReference type="AlphaFoldDB" id="A0A484MZF9"/>
<dbReference type="InterPro" id="IPR039599">
    <property type="entry name" value="RBM48"/>
</dbReference>
<proteinExistence type="predicted"/>
<gene>
    <name evidence="2" type="ORF">CCAM_LOCUS34960</name>
</gene>
<dbReference type="EMBL" id="OOIL02004817">
    <property type="protein sequence ID" value="VFQ93184.1"/>
    <property type="molecule type" value="Genomic_DNA"/>
</dbReference>
<evidence type="ECO:0000313" key="3">
    <source>
        <dbReference type="Proteomes" id="UP000595140"/>
    </source>
</evidence>
<dbReference type="Proteomes" id="UP000595140">
    <property type="component" value="Unassembled WGS sequence"/>
</dbReference>
<name>A0A484MZF9_9ASTE</name>
<dbReference type="PANTHER" id="PTHR20957:SF0">
    <property type="entry name" value="RNA-BINDING PROTEIN 48"/>
    <property type="match status" value="1"/>
</dbReference>
<reference evidence="2 3" key="1">
    <citation type="submission" date="2018-04" db="EMBL/GenBank/DDBJ databases">
        <authorList>
            <person name="Vogel A."/>
        </authorList>
    </citation>
    <scope>NUCLEOTIDE SEQUENCE [LARGE SCALE GENOMIC DNA]</scope>
</reference>
<organism evidence="2 3">
    <name type="scientific">Cuscuta campestris</name>
    <dbReference type="NCBI Taxonomy" id="132261"/>
    <lineage>
        <taxon>Eukaryota</taxon>
        <taxon>Viridiplantae</taxon>
        <taxon>Streptophyta</taxon>
        <taxon>Embryophyta</taxon>
        <taxon>Tracheophyta</taxon>
        <taxon>Spermatophyta</taxon>
        <taxon>Magnoliopsida</taxon>
        <taxon>eudicotyledons</taxon>
        <taxon>Gunneridae</taxon>
        <taxon>Pentapetalae</taxon>
        <taxon>asterids</taxon>
        <taxon>lamiids</taxon>
        <taxon>Solanales</taxon>
        <taxon>Convolvulaceae</taxon>
        <taxon>Cuscuteae</taxon>
        <taxon>Cuscuta</taxon>
        <taxon>Cuscuta subgen. Grammica</taxon>
        <taxon>Cuscuta sect. Cleistogrammica</taxon>
    </lineage>
</organism>